<name>A0A251XFN8_CLAMM</name>
<sequence>MSWYFFGGFSAKAIDPSGSVVNSSGCVVTQGWSGEACSAMSIASSMPWSATAWTKARKSSAVPSSGWMES</sequence>
<dbReference type="EMBL" id="MDHH01000003">
    <property type="protein sequence ID" value="OUE01251.1"/>
    <property type="molecule type" value="Genomic_DNA"/>
</dbReference>
<evidence type="ECO:0000313" key="1">
    <source>
        <dbReference type="EMBL" id="OUE01251.1"/>
    </source>
</evidence>
<protein>
    <submittedName>
        <fullName evidence="1">Uncharacterized protein</fullName>
    </submittedName>
</protein>
<gene>
    <name evidence="1" type="ORF">CMMCAS07_13160</name>
</gene>
<dbReference type="AlphaFoldDB" id="A0A251XFN8"/>
<comment type="caution">
    <text evidence="1">The sequence shown here is derived from an EMBL/GenBank/DDBJ whole genome shotgun (WGS) entry which is preliminary data.</text>
</comment>
<evidence type="ECO:0000313" key="2">
    <source>
        <dbReference type="Proteomes" id="UP000195062"/>
    </source>
</evidence>
<dbReference type="Proteomes" id="UP000195062">
    <property type="component" value="Unassembled WGS sequence"/>
</dbReference>
<organism evidence="1 2">
    <name type="scientific">Clavibacter michiganensis subsp. michiganensis</name>
    <dbReference type="NCBI Taxonomy" id="33013"/>
    <lineage>
        <taxon>Bacteria</taxon>
        <taxon>Bacillati</taxon>
        <taxon>Actinomycetota</taxon>
        <taxon>Actinomycetes</taxon>
        <taxon>Micrococcales</taxon>
        <taxon>Microbacteriaceae</taxon>
        <taxon>Clavibacter</taxon>
    </lineage>
</organism>
<accession>A0A251XFN8</accession>
<proteinExistence type="predicted"/>
<keyword evidence="2" id="KW-1185">Reference proteome</keyword>
<reference evidence="1 2" key="1">
    <citation type="submission" date="2016-08" db="EMBL/GenBank/DDBJ databases">
        <title>Genome sequence of Clavibacter michiganensis subsp. michiganensis strain CASJ007.</title>
        <authorList>
            <person name="Thapa S.P."/>
            <person name="Coaker G."/>
        </authorList>
    </citation>
    <scope>NUCLEOTIDE SEQUENCE [LARGE SCALE GENOMIC DNA]</scope>
    <source>
        <strain evidence="1">CASJ007</strain>
    </source>
</reference>